<dbReference type="EMBL" id="JANAVB010042018">
    <property type="protein sequence ID" value="KAJ6795091.1"/>
    <property type="molecule type" value="Genomic_DNA"/>
</dbReference>
<gene>
    <name evidence="2" type="ORF">M6B38_227030</name>
</gene>
<accession>A0AAX6DTL5</accession>
<sequence>MVPWIWGRVGGARVEAPRKINQPRRGSIHAAPDGKDPGDRMVTLREVAASDLARSCYRRSPNWWSWDSSVGGDWLKEVEAYEAVACDCEASAVMASGGSALQWLESEVSGKIEISDVTSRFAEGRSGRLAMIEVVACCGSNSR</sequence>
<evidence type="ECO:0000313" key="3">
    <source>
        <dbReference type="Proteomes" id="UP001140949"/>
    </source>
</evidence>
<name>A0AAX6DTL5_IRIPA</name>
<evidence type="ECO:0000256" key="1">
    <source>
        <dbReference type="SAM" id="MobiDB-lite"/>
    </source>
</evidence>
<proteinExistence type="predicted"/>
<dbReference type="Proteomes" id="UP001140949">
    <property type="component" value="Unassembled WGS sequence"/>
</dbReference>
<reference evidence="2" key="1">
    <citation type="journal article" date="2023" name="GigaByte">
        <title>Genome assembly of the bearded iris, Iris pallida Lam.</title>
        <authorList>
            <person name="Bruccoleri R.E."/>
            <person name="Oakeley E.J."/>
            <person name="Faust A.M.E."/>
            <person name="Altorfer M."/>
            <person name="Dessus-Babus S."/>
            <person name="Burckhardt D."/>
            <person name="Oertli M."/>
            <person name="Naumann U."/>
            <person name="Petersen F."/>
            <person name="Wong J."/>
        </authorList>
    </citation>
    <scope>NUCLEOTIDE SEQUENCE</scope>
    <source>
        <strain evidence="2">GSM-AAB239-AS_SAM_17_03QT</strain>
    </source>
</reference>
<evidence type="ECO:0000313" key="2">
    <source>
        <dbReference type="EMBL" id="KAJ6795091.1"/>
    </source>
</evidence>
<reference evidence="2" key="2">
    <citation type="submission" date="2023-04" db="EMBL/GenBank/DDBJ databases">
        <authorList>
            <person name="Bruccoleri R.E."/>
            <person name="Oakeley E.J."/>
            <person name="Faust A.-M."/>
            <person name="Dessus-Babus S."/>
            <person name="Altorfer M."/>
            <person name="Burckhardt D."/>
            <person name="Oertli M."/>
            <person name="Naumann U."/>
            <person name="Petersen F."/>
            <person name="Wong J."/>
        </authorList>
    </citation>
    <scope>NUCLEOTIDE SEQUENCE</scope>
    <source>
        <strain evidence="2">GSM-AAB239-AS_SAM_17_03QT</strain>
        <tissue evidence="2">Leaf</tissue>
    </source>
</reference>
<dbReference type="AlphaFoldDB" id="A0AAX6DTL5"/>
<comment type="caution">
    <text evidence="2">The sequence shown here is derived from an EMBL/GenBank/DDBJ whole genome shotgun (WGS) entry which is preliminary data.</text>
</comment>
<feature type="region of interest" description="Disordered" evidence="1">
    <location>
        <begin position="18"/>
        <end position="39"/>
    </location>
</feature>
<keyword evidence="3" id="KW-1185">Reference proteome</keyword>
<protein>
    <submittedName>
        <fullName evidence="2">Uncharacterized protein</fullName>
    </submittedName>
</protein>
<organism evidence="2 3">
    <name type="scientific">Iris pallida</name>
    <name type="common">Sweet iris</name>
    <dbReference type="NCBI Taxonomy" id="29817"/>
    <lineage>
        <taxon>Eukaryota</taxon>
        <taxon>Viridiplantae</taxon>
        <taxon>Streptophyta</taxon>
        <taxon>Embryophyta</taxon>
        <taxon>Tracheophyta</taxon>
        <taxon>Spermatophyta</taxon>
        <taxon>Magnoliopsida</taxon>
        <taxon>Liliopsida</taxon>
        <taxon>Asparagales</taxon>
        <taxon>Iridaceae</taxon>
        <taxon>Iridoideae</taxon>
        <taxon>Irideae</taxon>
        <taxon>Iris</taxon>
    </lineage>
</organism>